<sequence length="104" mass="11672">MSAAVYELLSNGQITQSGYKDGLHELTSFLVRNVFNQIKSTTPGNTRKKKKLIRKNESIWNNFIASGGDDWLIKQGINNKMYLCHIIRGSSPMKLPGHMGKAYA</sequence>
<reference evidence="1" key="1">
    <citation type="journal article" date="2021" name="Genome Biol. Evol.">
        <title>A High-Quality Reference Genome for a Parasitic Bivalve with Doubly Uniparental Inheritance (Bivalvia: Unionida).</title>
        <authorList>
            <person name="Smith C.H."/>
        </authorList>
    </citation>
    <scope>NUCLEOTIDE SEQUENCE</scope>
    <source>
        <strain evidence="1">CHS0354</strain>
    </source>
</reference>
<evidence type="ECO:0000313" key="1">
    <source>
        <dbReference type="EMBL" id="KAK3610078.1"/>
    </source>
</evidence>
<keyword evidence="2" id="KW-1185">Reference proteome</keyword>
<organism evidence="1 2">
    <name type="scientific">Potamilus streckersoni</name>
    <dbReference type="NCBI Taxonomy" id="2493646"/>
    <lineage>
        <taxon>Eukaryota</taxon>
        <taxon>Metazoa</taxon>
        <taxon>Spiralia</taxon>
        <taxon>Lophotrochozoa</taxon>
        <taxon>Mollusca</taxon>
        <taxon>Bivalvia</taxon>
        <taxon>Autobranchia</taxon>
        <taxon>Heteroconchia</taxon>
        <taxon>Palaeoheterodonta</taxon>
        <taxon>Unionida</taxon>
        <taxon>Unionoidea</taxon>
        <taxon>Unionidae</taxon>
        <taxon>Ambleminae</taxon>
        <taxon>Lampsilini</taxon>
        <taxon>Potamilus</taxon>
    </lineage>
</organism>
<accession>A0AAE0WCB6</accession>
<dbReference type="Proteomes" id="UP001195483">
    <property type="component" value="Unassembled WGS sequence"/>
</dbReference>
<reference evidence="1" key="3">
    <citation type="submission" date="2023-05" db="EMBL/GenBank/DDBJ databases">
        <authorList>
            <person name="Smith C.H."/>
        </authorList>
    </citation>
    <scope>NUCLEOTIDE SEQUENCE</scope>
    <source>
        <strain evidence="1">CHS0354</strain>
        <tissue evidence="1">Mantle</tissue>
    </source>
</reference>
<gene>
    <name evidence="1" type="ORF">CHS0354_032165</name>
</gene>
<reference evidence="1" key="2">
    <citation type="journal article" date="2021" name="Genome Biol. Evol.">
        <title>Developing a high-quality reference genome for a parasitic bivalve with doubly uniparental inheritance (Bivalvia: Unionida).</title>
        <authorList>
            <person name="Smith C.H."/>
        </authorList>
    </citation>
    <scope>NUCLEOTIDE SEQUENCE</scope>
    <source>
        <strain evidence="1">CHS0354</strain>
        <tissue evidence="1">Mantle</tissue>
    </source>
</reference>
<comment type="caution">
    <text evidence="1">The sequence shown here is derived from an EMBL/GenBank/DDBJ whole genome shotgun (WGS) entry which is preliminary data.</text>
</comment>
<protein>
    <submittedName>
        <fullName evidence="1">Uncharacterized protein</fullName>
    </submittedName>
</protein>
<dbReference type="EMBL" id="JAEAOA010001908">
    <property type="protein sequence ID" value="KAK3610078.1"/>
    <property type="molecule type" value="Genomic_DNA"/>
</dbReference>
<evidence type="ECO:0000313" key="2">
    <source>
        <dbReference type="Proteomes" id="UP001195483"/>
    </source>
</evidence>
<proteinExistence type="predicted"/>
<dbReference type="AlphaFoldDB" id="A0AAE0WCB6"/>
<name>A0AAE0WCB6_9BIVA</name>